<dbReference type="PANTHER" id="PTHR36132:SF1">
    <property type="entry name" value="TRANSMEMBRANE PROTEIN 221"/>
    <property type="match status" value="1"/>
</dbReference>
<dbReference type="EMBL" id="CAUEEQ010019970">
    <property type="protein sequence ID" value="CAJ0942409.1"/>
    <property type="molecule type" value="Genomic_DNA"/>
</dbReference>
<sequence>MCNSNRDERYNIPRMQRTLSVESGLTQPNTRSWNGATQEMRTMILRKPGVIGKDSTLVGGGIQEGAVVDSLKEYYRSGRITEESGQDYFLRPMESLSYFGKRSVMIPMAGDHKRTSTKNKTSSRVMETELTAILNLNTQLAVAGERAYDDS</sequence>
<name>A0ABN9LK05_9NEOB</name>
<protein>
    <submittedName>
        <fullName evidence="1">Uncharacterized protein</fullName>
    </submittedName>
</protein>
<dbReference type="Proteomes" id="UP001176940">
    <property type="component" value="Unassembled WGS sequence"/>
</dbReference>
<gene>
    <name evidence="1" type="ORF">RIMI_LOCUS9580273</name>
</gene>
<accession>A0ABN9LK05</accession>
<reference evidence="1" key="1">
    <citation type="submission" date="2023-07" db="EMBL/GenBank/DDBJ databases">
        <authorList>
            <person name="Stuckert A."/>
        </authorList>
    </citation>
    <scope>NUCLEOTIDE SEQUENCE</scope>
</reference>
<evidence type="ECO:0000313" key="1">
    <source>
        <dbReference type="EMBL" id="CAJ0942409.1"/>
    </source>
</evidence>
<comment type="caution">
    <text evidence="1">The sequence shown here is derived from an EMBL/GenBank/DDBJ whole genome shotgun (WGS) entry which is preliminary data.</text>
</comment>
<dbReference type="PANTHER" id="PTHR36132">
    <property type="entry name" value="TRANSMEMBRANE PROTEIN 221"/>
    <property type="match status" value="1"/>
</dbReference>
<dbReference type="InterPro" id="IPR053101">
    <property type="entry name" value="TM221"/>
</dbReference>
<proteinExistence type="predicted"/>
<keyword evidence="2" id="KW-1185">Reference proteome</keyword>
<evidence type="ECO:0000313" key="2">
    <source>
        <dbReference type="Proteomes" id="UP001176940"/>
    </source>
</evidence>
<organism evidence="1 2">
    <name type="scientific">Ranitomeya imitator</name>
    <name type="common">mimic poison frog</name>
    <dbReference type="NCBI Taxonomy" id="111125"/>
    <lineage>
        <taxon>Eukaryota</taxon>
        <taxon>Metazoa</taxon>
        <taxon>Chordata</taxon>
        <taxon>Craniata</taxon>
        <taxon>Vertebrata</taxon>
        <taxon>Euteleostomi</taxon>
        <taxon>Amphibia</taxon>
        <taxon>Batrachia</taxon>
        <taxon>Anura</taxon>
        <taxon>Neobatrachia</taxon>
        <taxon>Hyloidea</taxon>
        <taxon>Dendrobatidae</taxon>
        <taxon>Dendrobatinae</taxon>
        <taxon>Ranitomeya</taxon>
    </lineage>
</organism>